<gene>
    <name evidence="1" type="ORF">LTR37_020941</name>
</gene>
<dbReference type="Proteomes" id="UP001281147">
    <property type="component" value="Unassembled WGS sequence"/>
</dbReference>
<protein>
    <submittedName>
        <fullName evidence="1">Uncharacterized protein</fullName>
    </submittedName>
</protein>
<keyword evidence="2" id="KW-1185">Reference proteome</keyword>
<evidence type="ECO:0000313" key="2">
    <source>
        <dbReference type="Proteomes" id="UP001281147"/>
    </source>
</evidence>
<sequence length="506" mass="56477">MADIRRSDEKDEGVTEHVEDGGLKTDIVGVNENHLPEYHDKETQRILRKVDIRLIPMLTMLYVMSFLDRSNIGNANIAGMSEDLGLVGNQYNICLMVFFFTYALLEVPCNMMLKILRPSTWICIMMVSWGIIMTLQGIVQGYHGLIATRVMLGVAEAGFFPAASYLVTTWYCRFEVQRRLSVFYSASALAGAFSGILAYGIQHMDGAGGLEGWRWIFILEGLLTVAIGSTLHWTLPDSPETASFLQPWEREVLVRRLAEDAGTADGHVEMHDSFQWSSLKGPLTEWKLYLCIFIWWGNAIPVYGFTYTVPAIIVGLGYTSAVSQLLTVPLYISGVISVISISWLADKKQVRWSFVTYPYLVAAAGFLALLAIPHPKYPGLTYFFLFFIPIGIYPSLISLCSWIGNNLAPSWKRAIGMAMVVSGGNLGGLVGSNIFLSSQEPKYPLGYGLCFGMCVLASAGAVILKFGHQRVNKQRDAMTVQEIREKYTEQELMMMGDKSPLYRYVI</sequence>
<accession>A0ACC3M9W0</accession>
<comment type="caution">
    <text evidence="1">The sequence shown here is derived from an EMBL/GenBank/DDBJ whole genome shotgun (WGS) entry which is preliminary data.</text>
</comment>
<proteinExistence type="predicted"/>
<dbReference type="EMBL" id="JAUTXU010000407">
    <property type="protein sequence ID" value="KAK3681209.1"/>
    <property type="molecule type" value="Genomic_DNA"/>
</dbReference>
<organism evidence="1 2">
    <name type="scientific">Vermiconidia calcicola</name>
    <dbReference type="NCBI Taxonomy" id="1690605"/>
    <lineage>
        <taxon>Eukaryota</taxon>
        <taxon>Fungi</taxon>
        <taxon>Dikarya</taxon>
        <taxon>Ascomycota</taxon>
        <taxon>Pezizomycotina</taxon>
        <taxon>Dothideomycetes</taxon>
        <taxon>Dothideomycetidae</taxon>
        <taxon>Mycosphaerellales</taxon>
        <taxon>Extremaceae</taxon>
        <taxon>Vermiconidia</taxon>
    </lineage>
</organism>
<reference evidence="1" key="1">
    <citation type="submission" date="2023-07" db="EMBL/GenBank/DDBJ databases">
        <title>Black Yeasts Isolated from many extreme environments.</title>
        <authorList>
            <person name="Coleine C."/>
            <person name="Stajich J.E."/>
            <person name="Selbmann L."/>
        </authorList>
    </citation>
    <scope>NUCLEOTIDE SEQUENCE</scope>
    <source>
        <strain evidence="1">CCFEE 5714</strain>
    </source>
</reference>
<evidence type="ECO:0000313" key="1">
    <source>
        <dbReference type="EMBL" id="KAK3681209.1"/>
    </source>
</evidence>
<name>A0ACC3M9W0_9PEZI</name>